<evidence type="ECO:0000256" key="6">
    <source>
        <dbReference type="SAM" id="Phobius"/>
    </source>
</evidence>
<dbReference type="InterPro" id="IPR045863">
    <property type="entry name" value="CorA_TM1_TM2"/>
</dbReference>
<sequence length="724" mass="81734">MERGAGESSLSAESVQPETATSSKTSRESETQDRSQVASGESNPTSSVSILEEVQRQLGTHLASFVQNTVEKETKELLKQILRNSERQITLLEARLADSWRDPDQTAQLRTTLRSEEPWLPSNEALVNISIGGIDRELHKADPVYALQFLRRDVADEKHTNKIASAVLLAVWGFGSHIIKDPDIIGVDLEALRITQSLPGFLVARKAIFRGTESQKELSQSSIRVPKITTTNLESLRNFITRMWVLPDYLRFRRFMDIRLERGGAFIRLIQPYSEHDCDHEFTDTFSGRDRLIQTNDARINNRSDLMQFSPLLSRDLARLMICRWDREQPSALSIKYFWGLDTRPLRDGQAYGEFVAVKAPSISMGETFMPSADMAMVIAQTAVKALGGLEPCSAELAIFFLLSFACRWKAIEWQDPDRLTQCDWQIPEWLVGPNDERQVVMDVLTLNISMRTFSPIEADLEGRGWEGIQLSRVVGGFANIAPQQGGTNVMEMTEKRVSIWLTTNLSEPHPTFQGLCLSDASAWTFGLMRQMRQYSKDSDQKYAQLFSATSVREATRGTNINEYILVFTVMTITYLPLGFVATLYGIDMFNFDMPGQTTSFAITTVVVSLGTYLAAWGLLYGVRQRRKKGGFGELLSRSGGWFGPAVDMAKHIFNVGNSSKQAAESASIPEVEVRIDEELPPEPPEMDERKGNNKEKTFRKRPSDWNVFPGWITRRRQYQEASV</sequence>
<feature type="compositionally biased region" description="Polar residues" evidence="5">
    <location>
        <begin position="34"/>
        <end position="47"/>
    </location>
</feature>
<comment type="caution">
    <text evidence="7">The sequence shown here is derived from an EMBL/GenBank/DDBJ whole genome shotgun (WGS) entry which is preliminary data.</text>
</comment>
<keyword evidence="8" id="KW-1185">Reference proteome</keyword>
<evidence type="ECO:0000256" key="4">
    <source>
        <dbReference type="ARBA" id="ARBA00023136"/>
    </source>
</evidence>
<organism evidence="7 8">
    <name type="scientific">Apiospora saccharicola</name>
    <dbReference type="NCBI Taxonomy" id="335842"/>
    <lineage>
        <taxon>Eukaryota</taxon>
        <taxon>Fungi</taxon>
        <taxon>Dikarya</taxon>
        <taxon>Ascomycota</taxon>
        <taxon>Pezizomycotina</taxon>
        <taxon>Sordariomycetes</taxon>
        <taxon>Xylariomycetidae</taxon>
        <taxon>Amphisphaeriales</taxon>
        <taxon>Apiosporaceae</taxon>
        <taxon>Apiospora</taxon>
    </lineage>
</organism>
<protein>
    <submittedName>
        <fullName evidence="7">Uncharacterized protein</fullName>
    </submittedName>
</protein>
<feature type="compositionally biased region" description="Basic and acidic residues" evidence="5">
    <location>
        <begin position="687"/>
        <end position="697"/>
    </location>
</feature>
<dbReference type="EMBL" id="JAQQWM010000004">
    <property type="protein sequence ID" value="KAK8067827.1"/>
    <property type="molecule type" value="Genomic_DNA"/>
</dbReference>
<evidence type="ECO:0000256" key="2">
    <source>
        <dbReference type="ARBA" id="ARBA00022692"/>
    </source>
</evidence>
<evidence type="ECO:0000256" key="1">
    <source>
        <dbReference type="ARBA" id="ARBA00004141"/>
    </source>
</evidence>
<accession>A0ABR1V9F9</accession>
<proteinExistence type="predicted"/>
<feature type="transmembrane region" description="Helical" evidence="6">
    <location>
        <begin position="599"/>
        <end position="620"/>
    </location>
</feature>
<evidence type="ECO:0000313" key="8">
    <source>
        <dbReference type="Proteomes" id="UP001446871"/>
    </source>
</evidence>
<comment type="subcellular location">
    <subcellularLocation>
        <location evidence="1">Membrane</location>
        <topology evidence="1">Multi-pass membrane protein</topology>
    </subcellularLocation>
</comment>
<feature type="region of interest" description="Disordered" evidence="5">
    <location>
        <begin position="1"/>
        <end position="47"/>
    </location>
</feature>
<dbReference type="Gene3D" id="1.20.58.340">
    <property type="entry name" value="Magnesium transport protein CorA, transmembrane region"/>
    <property type="match status" value="1"/>
</dbReference>
<feature type="region of interest" description="Disordered" evidence="5">
    <location>
        <begin position="673"/>
        <end position="704"/>
    </location>
</feature>
<feature type="compositionally biased region" description="Polar residues" evidence="5">
    <location>
        <begin position="8"/>
        <end position="24"/>
    </location>
</feature>
<evidence type="ECO:0000313" key="7">
    <source>
        <dbReference type="EMBL" id="KAK8067827.1"/>
    </source>
</evidence>
<dbReference type="SUPFAM" id="SSF144083">
    <property type="entry name" value="Magnesium transport protein CorA, transmembrane region"/>
    <property type="match status" value="1"/>
</dbReference>
<feature type="transmembrane region" description="Helical" evidence="6">
    <location>
        <begin position="564"/>
        <end position="587"/>
    </location>
</feature>
<dbReference type="Pfam" id="PF01544">
    <property type="entry name" value="CorA"/>
    <property type="match status" value="1"/>
</dbReference>
<dbReference type="InterPro" id="IPR002523">
    <property type="entry name" value="MgTranspt_CorA/ZnTranspt_ZntB"/>
</dbReference>
<name>A0ABR1V9F9_9PEZI</name>
<keyword evidence="4 6" id="KW-0472">Membrane</keyword>
<evidence type="ECO:0000256" key="3">
    <source>
        <dbReference type="ARBA" id="ARBA00022989"/>
    </source>
</evidence>
<dbReference type="Proteomes" id="UP001446871">
    <property type="component" value="Unassembled WGS sequence"/>
</dbReference>
<gene>
    <name evidence="7" type="ORF">PG996_006939</name>
</gene>
<evidence type="ECO:0000256" key="5">
    <source>
        <dbReference type="SAM" id="MobiDB-lite"/>
    </source>
</evidence>
<keyword evidence="2 6" id="KW-0812">Transmembrane</keyword>
<reference evidence="7 8" key="1">
    <citation type="submission" date="2023-01" db="EMBL/GenBank/DDBJ databases">
        <title>Analysis of 21 Apiospora genomes using comparative genomics revels a genus with tremendous synthesis potential of carbohydrate active enzymes and secondary metabolites.</title>
        <authorList>
            <person name="Sorensen T."/>
        </authorList>
    </citation>
    <scope>NUCLEOTIDE SEQUENCE [LARGE SCALE GENOMIC DNA]</scope>
    <source>
        <strain evidence="7 8">CBS 83171</strain>
    </source>
</reference>
<keyword evidence="3 6" id="KW-1133">Transmembrane helix</keyword>